<evidence type="ECO:0000313" key="1">
    <source>
        <dbReference type="EMBL" id="KAJ9093767.1"/>
    </source>
</evidence>
<dbReference type="EMBL" id="JASBWR010000119">
    <property type="protein sequence ID" value="KAJ9093767.1"/>
    <property type="molecule type" value="Genomic_DNA"/>
</dbReference>
<protein>
    <submittedName>
        <fullName evidence="1">Uncharacterized protein</fullName>
    </submittedName>
</protein>
<accession>A0ACC2V5B2</accession>
<keyword evidence="2" id="KW-1185">Reference proteome</keyword>
<sequence>MTRHIAEANWDNRKWTRTYVKADVEKWKKEVERINTALKELGWNSDENLTRKKNADSGLNSFNLVWQEAPPGFEEYCQEWHNDSLAHRNRCPKHRETRDPLNPWANKRFAGWEETIRRSQVGKKPQPEATFDSRSVDENSLHLGNIDSIFMIDGESGNAQERSPSVASTAPDVASVVNSLENLNITEKPSKSLSMDFVESRPNSGDAVNNDRSLDHGLGHTSIPASTSLEPGPAVENHAQVVRQQIDNLIRKGHNRGFQPLGKAETWADEMDREEELAPKSKSIIDEYSQSDRSASGGTSRPGSTSNSAYSQLRPSLPTTTVTSGRSMLHSTWWRRA</sequence>
<name>A0ACC2V5B2_9TREE</name>
<organism evidence="1 2">
    <name type="scientific">Naganishia cerealis</name>
    <dbReference type="NCBI Taxonomy" id="610337"/>
    <lineage>
        <taxon>Eukaryota</taxon>
        <taxon>Fungi</taxon>
        <taxon>Dikarya</taxon>
        <taxon>Basidiomycota</taxon>
        <taxon>Agaricomycotina</taxon>
        <taxon>Tremellomycetes</taxon>
        <taxon>Filobasidiales</taxon>
        <taxon>Filobasidiaceae</taxon>
        <taxon>Naganishia</taxon>
    </lineage>
</organism>
<gene>
    <name evidence="1" type="ORF">QFC19_008206</name>
</gene>
<proteinExistence type="predicted"/>
<evidence type="ECO:0000313" key="2">
    <source>
        <dbReference type="Proteomes" id="UP001241377"/>
    </source>
</evidence>
<reference evidence="1" key="1">
    <citation type="submission" date="2023-04" db="EMBL/GenBank/DDBJ databases">
        <title>Draft Genome sequencing of Naganishia species isolated from polar environments using Oxford Nanopore Technology.</title>
        <authorList>
            <person name="Leo P."/>
            <person name="Venkateswaran K."/>
        </authorList>
    </citation>
    <scope>NUCLEOTIDE SEQUENCE</scope>
    <source>
        <strain evidence="1">MNA-CCFEE 5261</strain>
    </source>
</reference>
<comment type="caution">
    <text evidence="1">The sequence shown here is derived from an EMBL/GenBank/DDBJ whole genome shotgun (WGS) entry which is preliminary data.</text>
</comment>
<dbReference type="Proteomes" id="UP001241377">
    <property type="component" value="Unassembled WGS sequence"/>
</dbReference>